<feature type="domain" description="SD-repeat containing protein B" evidence="7">
    <location>
        <begin position="4424"/>
        <end position="4521"/>
    </location>
</feature>
<evidence type="ECO:0000259" key="7">
    <source>
        <dbReference type="Pfam" id="PF17210"/>
    </source>
</evidence>
<feature type="region of interest" description="Disordered" evidence="4">
    <location>
        <begin position="360"/>
        <end position="380"/>
    </location>
</feature>
<comment type="subcellular location">
    <subcellularLocation>
        <location evidence="1">Secreted</location>
    </subcellularLocation>
</comment>
<dbReference type="Pfam" id="PF18203">
    <property type="entry name" value="IPTL-CTERM"/>
    <property type="match status" value="1"/>
</dbReference>
<dbReference type="InterPro" id="IPR013783">
    <property type="entry name" value="Ig-like_fold"/>
</dbReference>
<dbReference type="InterPro" id="IPR055354">
    <property type="entry name" value="DUF7507"/>
</dbReference>
<feature type="domain" description="SD-repeat containing protein B" evidence="7">
    <location>
        <begin position="4703"/>
        <end position="4800"/>
    </location>
</feature>
<dbReference type="InterPro" id="IPR045474">
    <property type="entry name" value="GEVED"/>
</dbReference>
<name>A0A975IIH2_9GAMM</name>
<feature type="signal peptide" evidence="6">
    <location>
        <begin position="1"/>
        <end position="21"/>
    </location>
</feature>
<reference evidence="11" key="1">
    <citation type="submission" date="2021-04" db="EMBL/GenBank/DDBJ databases">
        <title>Genomics, taxonomy and metabolism of representatives of sulfur bacteria of the genus Thiothrix: Thiothrix fructosivorans QT, Thiothrix unzii A1T and three new species, Thiothrix subterranea sp. nov., Thiothrix litoralis sp. nov. and 'Candidatus Thiothrix anitrata' sp. nov.</title>
        <authorList>
            <person name="Ravin N.V."/>
            <person name="Smolyakov D."/>
            <person name="Rudenko T.S."/>
            <person name="Mardanov A.V."/>
            <person name="Beletsky A.V."/>
            <person name="Markov N.D."/>
            <person name="Fomenkov A.I."/>
            <person name="Roberts R.J."/>
            <person name="Karnachuk O.V."/>
            <person name="Novikov A."/>
            <person name="Grabovich M.Y."/>
        </authorList>
    </citation>
    <scope>NUCLEOTIDE SEQUENCE</scope>
    <source>
        <strain evidence="11">A1</strain>
    </source>
</reference>
<dbReference type="RefSeq" id="WP_210220670.1">
    <property type="nucleotide sequence ID" value="NZ_CP072793.1"/>
</dbReference>
<feature type="region of interest" description="Disordered" evidence="4">
    <location>
        <begin position="490"/>
        <end position="509"/>
    </location>
</feature>
<dbReference type="SUPFAM" id="SSF117074">
    <property type="entry name" value="Hypothetical protein PA1324"/>
    <property type="match status" value="7"/>
</dbReference>
<feature type="transmembrane region" description="Helical" evidence="5">
    <location>
        <begin position="4853"/>
        <end position="4869"/>
    </location>
</feature>
<dbReference type="Pfam" id="PF24346">
    <property type="entry name" value="DUF7507"/>
    <property type="match status" value="10"/>
</dbReference>
<evidence type="ECO:0000256" key="4">
    <source>
        <dbReference type="SAM" id="MobiDB-lite"/>
    </source>
</evidence>
<dbReference type="NCBIfam" id="TIGR04174">
    <property type="entry name" value="IPTL_CTERM"/>
    <property type="match status" value="1"/>
</dbReference>
<feature type="domain" description="DUF7507" evidence="10">
    <location>
        <begin position="2151"/>
        <end position="2230"/>
    </location>
</feature>
<sequence length="4874" mass="516306">MKTSKVLLWIGVLWMVVAAQASWAASITNCTQVIQASPDDINSTPNNLGATPAENDESCVTITLQDDSYDLGDAPDPSYATLLSSNGARHIQKDNTLHLGSCVDKDEDGQPSSDALGDDTGNGASVVGTCANGDDEDGVTFTELKVGAQDVTINVAANKACRLNAWVDWSGNGTWGDVGDQIATDQLLAIGNNTLTLDVPASARPGATYARFRCSTAGGDGVTGEAADGEIEDYRITIAAAVPKIDLKKYVQNKAGAPAYDNANESATLGDDAQEFVSGLILPYGSDALYRIRVENTGSTKLNEVTVDDQIEACDPLTKIYDSNATTPNGTMSQGEVWVLECTLPALKQDIVNTAKVRGIPVNEDDTPTGQSPVDSHDPANVRIPINQPAISLKKYVVAGGTDNDAQDAGKAVMINAGATVNYKFVITNIGNTVLGNIDLEEQLEDCVVGAVSGDTGNDARMAVGEAWTYTCSKANVRVDTQNYATVIGTPVNPDGTPTGQSPVNDGDPANVRITLGQPAIELKKYVRPVGAAAGAATEKDAEDMSAALVVDHNASVTYRMVVRNIGNTPLTNVVLTEHMDGCAVAQTVGAGDTLLDPNEFWEYECTKANMIVAMENVADVEAKPANPDGTPTTQSPVRDLDPANVKLREGAPAISLKKYVVANGTDNDAQDAAAAVMIDAGATVNYKLVVTNTGNTALGTVDVQDNLTGCNLSTVAGDSGNDSIMSVGEVWTYTCSVANMRVDTLNLATVTAKPVNADGTPTNQSPVSSEDPANVRVLVERPAISLKKYVRVDGTPENTEVDAQDMGAALMVSHGDKVTYRMVVTNTGNSLLADVVLDDQLEGCTNPVRTDTSNADAFLSPNEAWVYQCTGVVTKVDTYNLATVTAKPANADGTPTTQSPVSDEDPANVRITLGQPAIELKKYVRPVAAAAGSAQELDAEDMSAALVVDHKASVTYRMVVRNVGNTPLTSVVLTEHMDGCAVTKTVGVGDTLLDPAEFWEYECTKANMIVAMENIADVEAKPANPDGTPTTQSPVRDLDPANVKLREGAPTISLKKYVVANGTDNDAQDAAAAVMIDAGATVNYKLVVTNTGNTALGTVDVQDNLTGCNLSTVVGDTGNDSIMSVGEVWTYTCSVANMRVDTLNLATVTAKPVNADGTPTNQSPVSSEDPANVRVRVERPAISLKKYVRVDGTPENTEVDAQDMGAALMVSHGDKVTYRMVVTNTGNSLLADVMLDDQLEGCTNPVRTDTSTADAFLSPNEAWVYQCSGVVTKVDTYNLATVTAKPANADGTPTTQSPVSDEDPANVRIRINQPAISLKKYVVAGGVDNDAQDAGKAVMINAGATVNYKLVATNIGNTALGSVVLDEQLSDCAISAPQGDTGNDARMAVGEVWTYTCSKANVREDTHNYATVVATPVNADGTPTGQSPVNDGDPANVRITLGQPAIELKKYVRPVGAAAGAATEKDAEDMSAALVVDHNASVTYRMVVRNIGNTPLTNVVLTEHMDGCAVAKTVGAGDTLLDPNEFWEYECTKANMIVAMENIADVEAKPANPDGTPTTQSPVRDLDPANVKLREGAPAISLKKYVVANGTDNDAQDAAAAVMIDAGATVNYKLVVTNTGNTALGTVDVQDNLTGCNLSTVAGDTGSDSIMSVGEVWTYTCSVADVRVDTLNLATVTAKPVNADGTPTNQSQVSSEDPANVRIPLGQPAIELKKYVQNAATAPAFNAATPLVGLGQEAQDMSTAVVLPHGATAIYRMVVTNIGNTPLAQVQLTEHLEGCAVNRVYNGDADAKDLLKSGEFWIYQCTKANITLDMQNVASVEAKPANPDGSLTTQSPVDDEDPANVRIGQNLPAIELIKYVRKAGDPAPGNDAQDNLHALPVKHGDNVTYRIEVRNTGSTALASVKVDDHLPDCNLPSKPVSGDAGTTDLLETGEVWVYECNQNNVTTDVYNLATVTAVPAHPNGTPTGQSPVNDEDPANVSIPLAQPAIALQKYVRLEGTPAPGSDAQDALHALLVNHNSNVIYRIVVRNTGNTALANVDVEDSLEGCDLPTNPVGDDGDKLLETGELWSYECTQTGVTTDVYNLATVVAQPAHDNGTPTTQSPVMAQDAANVRIPSKQPALELKKYVRLDGTAAPGIDAQDNLNALLVKHGDTVTYRITVRNTGSTALSNVKVDDHLRDCTLPDSPQSGDNGNDLLDVGELWVYECSQADVTQDVYNLATVVATPANADGSPTGQSPITDEDPANVRIPLAQPAIELKKYVRVAGTAVGTELDAQDASAALMVEHNTNVTYRITVRNLGNALLGDVKVDDHLENCALAPVDLGDLDAANTLKQGETWIFECTQTGVKVDTYNLATVEAVPLHDDGTPTNQSPVDDEDPANVRIRKELPAISLKKYVRPQGAVTPGNDAQDALHAETVAYGSNVTYRIEVRNIGKTPLINVKVDDHLEACNLPANPQSGDTGNDGKLDLTEVWVYECDQTNVTTDVYNLATVEAVPANADGTPTNQSPVDDEDPANVHVQVTGPAITLKKHVQPAANAPAYDANNSTTLGLDAQDTLHAQMLEFGDTALFRTVVKNTGTTWLDSVKVEDHLDTCNPFTRIHSSVNNDEVMSPGEFWVYECSVPNVTENLANLASVEARPVQEDGKPTGQSPVDAKDMANVMIPVKQPAIAMKKYVRKVGDAAPGNDAQDNLNALTVAHGENVIYHIEVRNIGDTVLGYVKVDDYLKDCALNPLSLADGDNLLGINEAWTYECTQANVTQDVYNLAAVEATPVFANGTPTGQSPVDAKDPANVRIPLDGPSITVKKYVQAAAGAPTYVSGDVATLGKDAQDATTAAYVQYDSDALYRIVVKNTGTTWLDQVAVDDSIENCAVTRIDRGDNDVNDTLKPDESWVYECQLAKVNEDIRNLATASARPIHADLAPTGQSPVSSSDPAHVTTELAPKIALKKYVQAADGALVYNALDDATLGFDAQDASAATFITKDKSALYRITVTNTGNTWLDQVVVDDQLTNCAISNIDQGDNDAAKTLKPGERWVYQCTLANIKENIRNTATVEARPINPNGTPTNQSPVDDSDVAHVTTELAPKIALKKYVQAATGAVAYSAADDASLGVDAQDATTATFITKDASALYRITVINTGNTWLDQVVVDDQLANCDLGTAPIDQGDNDAAKTLKPGERWVYQCTLANIKENIRNTATVEARPINPDGTPTNQSPVDDSDVAHVTTELAPKIALKKYVQAADGAMAYDPANNASLGVDAQDATSAAFIVKDKSALYRIAVTNTGNTWLDQVVVDDQLANCDLGTAPIDQGDNDAAKTLKPGERWVYQCTLANIKENIRNTATVEARPINPDGTPTNQSPVDDSDVAHVTTELAPKIALKKYVQAADGAVDYDPANIASLGVDAQDATSAAFIVKDKSALYRIAITNTGNTWLDQVVVDDQLANCDLGTAPIDQGDDDAAKTLKPGERWVYQCTLANIKENIRNTATVEARPINPDGTPTNQSPVDDSDVAHITTELAPKIALKKYVQPLEGAPEFDKNDATTLGYDAQDVTSAVHVPYDKAALYRIVVTNKGNTWLDTVTVDDQLDNCVLASIDDGNGNNTLQPEESWVYECTLAKVNEDIRNTATVQARPVNPDGTPTNQSPVDASDVAHVTTELRPSILLKKYAQAADKAKDYAPADDSTLGLDAQDETSAAYVMYDAPARYYITVTNTGNTWLKEIVVDDKLAGCNVEVKDDADGDAFLAPEERWVYTCQLAKATQPISNLATVSAKPINPDGTPTNQSPVTSEDVAHIRTHKGHSLGNYLWIDDGNGIALNRDNGKVDKGEKPVDDGVVLELNDASGKPINLGGGELTTTTSGGYYLFSAVPPGEYQVCVAASNFATGGLLAGYLVSTVNEGDPNADQDQNNNGLAPADANGKVCSGIITLDDSEPTKEYPTASGQAGNDAAGSTDNASNLSIDFAFVPQEVGVGNRLWIDEGVSPTSTNNGVYDDGEPPLASVMVEVYRQGDDPDVDMAVGVTETDRFGCYSFEHLRPGNYFVHVPYYQVVLDSGLELKPLYAYLSSKGNDADAGIDDTQGENGIDELATLALSGIKTSAFTLMPGQEATGERACGKTTPASLADNSYDGTQDIGVLRYMQLGNYVWFDRNANGMQDAAEVGIENATAELFLADGTTQALDIHGNPVAPVKTDATGKYLFTALAPGDYVVRVTPPQGDYLPTPRAVLDPNNDENRDSNALPVTGSNYVQSGVVKLAYDAEPMHDGDLENPNSNLTVDFGFYIPVAVGDRVWLDRNGNGQQDPEDLSIGGAIVNLYAADGVTPVKDAYDRPVAAQTTTDSGRYYFEYLLEGEYLLKVKAPSEVYLPTKGGIDADDDGSDTDSNALPLVEGVSSSLPFTLTARTEPTADNEVANVRDSSSNRSVDFGFIRPLAVGDFIWSDTNANGIQDDAEKGMVGSRVNLLTSAGNPVTNLKGETVAEIVVDETGIYRFEMLMEGQYVVRVNPPADYIASKPEAVTDITKDSNCEATDTVGLFQSKVRELRFNAQPETSVDGDNSDRDMTLDCGFFAPVAVGDLIWEDSNGDGLQTAGEPGILGAKVALLTSDGLQAVDIKGNAVDPFTTLADGKYHFDDLLPGDYSVQVTPPDGYHLIKGGADPDEDPSNADSNCTATEGKFQTKVFSLLGGTEPATEADGDDHHHNSTVDCGFTRSTAIGGPAWVDLNADGLQAEGEPSLPGLEVKLTDCANNTVANIYGEIVPPMVTDANGLYRFDHLKAGDYCVIVKNPAAYRPTLAVENPNGQTDSTANIDSNGAIQLDGYVSSNTVNLSWNEEPVNDGDNDPSTNLTIGFGFIPMLAIPTVSEWGLILMSLMLMLAGVYWQRRRN</sequence>
<protein>
    <submittedName>
        <fullName evidence="11">IPTL-CTERM sorting domain-containing protein</fullName>
    </submittedName>
</protein>
<dbReference type="InterPro" id="IPR047589">
    <property type="entry name" value="DUF11_rpt"/>
</dbReference>
<keyword evidence="12" id="KW-1185">Reference proteome</keyword>
<feature type="domain" description="DUF7507" evidence="10">
    <location>
        <begin position="1579"/>
        <end position="1684"/>
    </location>
</feature>
<dbReference type="KEGG" id="tun:J9260_09035"/>
<evidence type="ECO:0000256" key="6">
    <source>
        <dbReference type="SAM" id="SignalP"/>
    </source>
</evidence>
<evidence type="ECO:0000259" key="10">
    <source>
        <dbReference type="Pfam" id="PF24346"/>
    </source>
</evidence>
<dbReference type="Gene3D" id="2.60.40.10">
    <property type="entry name" value="Immunoglobulins"/>
    <property type="match status" value="7"/>
</dbReference>
<evidence type="ECO:0000256" key="5">
    <source>
        <dbReference type="SAM" id="Phobius"/>
    </source>
</evidence>
<dbReference type="PANTHER" id="PTHR23303:SF15">
    <property type="entry name" value="COLOSSIN-A"/>
    <property type="match status" value="1"/>
</dbReference>
<keyword evidence="5" id="KW-0472">Membrane</keyword>
<evidence type="ECO:0000259" key="9">
    <source>
        <dbReference type="Pfam" id="PF20009"/>
    </source>
</evidence>
<evidence type="ECO:0000259" key="8">
    <source>
        <dbReference type="Pfam" id="PF18203"/>
    </source>
</evidence>
<dbReference type="NCBIfam" id="TIGR01451">
    <property type="entry name" value="B_ant_repeat"/>
    <property type="match status" value="6"/>
</dbReference>
<gene>
    <name evidence="11" type="ORF">J9260_09035</name>
</gene>
<keyword evidence="3 6" id="KW-0732">Signal</keyword>
<feature type="domain" description="DUF7507" evidence="10">
    <location>
        <begin position="1212"/>
        <end position="1302"/>
    </location>
</feature>
<feature type="domain" description="DUF7507" evidence="10">
    <location>
        <begin position="3118"/>
        <end position="3203"/>
    </location>
</feature>
<keyword evidence="5" id="KW-1133">Transmembrane helix</keyword>
<feature type="domain" description="DUF7507" evidence="10">
    <location>
        <begin position="814"/>
        <end position="904"/>
    </location>
</feature>
<feature type="domain" description="SD-repeat containing protein B" evidence="7">
    <location>
        <begin position="4134"/>
        <end position="4239"/>
    </location>
</feature>
<feature type="region of interest" description="Disordered" evidence="4">
    <location>
        <begin position="3925"/>
        <end position="3947"/>
    </location>
</feature>
<feature type="chain" id="PRO_5038068170" evidence="6">
    <location>
        <begin position="22"/>
        <end position="4874"/>
    </location>
</feature>
<dbReference type="Pfam" id="PF20009">
    <property type="entry name" value="GEVED"/>
    <property type="match status" value="1"/>
</dbReference>
<dbReference type="InterPro" id="IPR033764">
    <property type="entry name" value="Sdr_B"/>
</dbReference>
<keyword evidence="2" id="KW-0964">Secreted</keyword>
<evidence type="ECO:0000313" key="11">
    <source>
        <dbReference type="EMBL" id="QTR55206.1"/>
    </source>
</evidence>
<feature type="compositionally biased region" description="Polar residues" evidence="4">
    <location>
        <begin position="3935"/>
        <end position="3947"/>
    </location>
</feature>
<dbReference type="InterPro" id="IPR026442">
    <property type="entry name" value="IPTL_CTERM"/>
</dbReference>
<evidence type="ECO:0000256" key="3">
    <source>
        <dbReference type="ARBA" id="ARBA00022729"/>
    </source>
</evidence>
<evidence type="ECO:0000256" key="2">
    <source>
        <dbReference type="ARBA" id="ARBA00022525"/>
    </source>
</evidence>
<feature type="domain" description="SD-repeat containing protein B" evidence="7">
    <location>
        <begin position="4563"/>
        <end position="4668"/>
    </location>
</feature>
<feature type="region of interest" description="Disordered" evidence="4">
    <location>
        <begin position="1824"/>
        <end position="1845"/>
    </location>
</feature>
<keyword evidence="5" id="KW-0812">Transmembrane</keyword>
<accession>A0A975IIH2</accession>
<dbReference type="Pfam" id="PF17210">
    <property type="entry name" value="SdrD_B"/>
    <property type="match status" value="6"/>
</dbReference>
<feature type="domain" description="DUF7507" evidence="10">
    <location>
        <begin position="1070"/>
        <end position="1167"/>
    </location>
</feature>
<feature type="domain" description="DUF7507" evidence="10">
    <location>
        <begin position="3412"/>
        <end position="3491"/>
    </location>
</feature>
<dbReference type="InterPro" id="IPR051417">
    <property type="entry name" value="SDr/BOS_complex"/>
</dbReference>
<feature type="domain" description="DUF7507" evidence="10">
    <location>
        <begin position="2974"/>
        <end position="3059"/>
    </location>
</feature>
<organism evidence="11 12">
    <name type="scientific">Thiothrix unzii</name>
    <dbReference type="NCBI Taxonomy" id="111769"/>
    <lineage>
        <taxon>Bacteria</taxon>
        <taxon>Pseudomonadati</taxon>
        <taxon>Pseudomonadota</taxon>
        <taxon>Gammaproteobacteria</taxon>
        <taxon>Thiotrichales</taxon>
        <taxon>Thiotrichaceae</taxon>
        <taxon>Thiothrix</taxon>
    </lineage>
</organism>
<feature type="domain" description="DUF7507" evidence="10">
    <location>
        <begin position="653"/>
        <end position="769"/>
    </location>
</feature>
<evidence type="ECO:0000313" key="12">
    <source>
        <dbReference type="Proteomes" id="UP000672009"/>
    </source>
</evidence>
<proteinExistence type="predicted"/>
<feature type="domain" description="SD-repeat containing protein B" evidence="7">
    <location>
        <begin position="4278"/>
        <end position="4374"/>
    </location>
</feature>
<dbReference type="GO" id="GO:0005576">
    <property type="term" value="C:extracellular region"/>
    <property type="evidence" value="ECO:0007669"/>
    <property type="project" value="UniProtKB-SubCell"/>
</dbReference>
<feature type="domain" description="DUF7507" evidence="10">
    <location>
        <begin position="3268"/>
        <end position="3347"/>
    </location>
</feature>
<dbReference type="PANTHER" id="PTHR23303">
    <property type="entry name" value="CARBOXYPEPTIDASE REGULATORY REGION-CONTAINING"/>
    <property type="match status" value="1"/>
</dbReference>
<feature type="region of interest" description="Disordered" evidence="4">
    <location>
        <begin position="101"/>
        <end position="121"/>
    </location>
</feature>
<evidence type="ECO:0000256" key="1">
    <source>
        <dbReference type="ARBA" id="ARBA00004613"/>
    </source>
</evidence>
<feature type="domain" description="IPTL-CTERM protein sorting" evidence="8">
    <location>
        <begin position="4846"/>
        <end position="4872"/>
    </location>
</feature>
<feature type="domain" description="GEVED" evidence="9">
    <location>
        <begin position="163"/>
        <end position="237"/>
    </location>
</feature>
<dbReference type="EMBL" id="CP072793">
    <property type="protein sequence ID" value="QTR55206.1"/>
    <property type="molecule type" value="Genomic_DNA"/>
</dbReference>
<feature type="domain" description="SD-repeat containing protein B" evidence="7">
    <location>
        <begin position="3797"/>
        <end position="3904"/>
    </location>
</feature>
<dbReference type="Proteomes" id="UP000672009">
    <property type="component" value="Chromosome"/>
</dbReference>